<evidence type="ECO:0000256" key="12">
    <source>
        <dbReference type="PROSITE-ProRule" id="PRU10141"/>
    </source>
</evidence>
<dbReference type="PROSITE" id="PS50011">
    <property type="entry name" value="PROTEIN_KINASE_DOM"/>
    <property type="match status" value="1"/>
</dbReference>
<dbReference type="SUPFAM" id="SSF57889">
    <property type="entry name" value="Cysteine-rich domain"/>
    <property type="match status" value="2"/>
</dbReference>
<dbReference type="Gene3D" id="1.10.510.10">
    <property type="entry name" value="Transferase(Phosphotransferase) domain 1"/>
    <property type="match status" value="1"/>
</dbReference>
<evidence type="ECO:0000256" key="10">
    <source>
        <dbReference type="ARBA" id="ARBA00022833"/>
    </source>
</evidence>
<keyword evidence="8" id="KW-0863">Zinc-finger</keyword>
<keyword evidence="4" id="KW-0597">Phosphoprotein</keyword>
<feature type="domain" description="Phorbol-ester/DAG-type" evidence="14">
    <location>
        <begin position="346"/>
        <end position="394"/>
    </location>
</feature>
<evidence type="ECO:0000259" key="15">
    <source>
        <dbReference type="PROSITE" id="PS51285"/>
    </source>
</evidence>
<comment type="caution">
    <text evidence="16">The sequence shown here is derived from an EMBL/GenBank/DDBJ whole genome shotgun (WGS) entry which is preliminary data.</text>
</comment>
<dbReference type="InterPro" id="IPR002219">
    <property type="entry name" value="PKC_DAG/PE"/>
</dbReference>
<dbReference type="GO" id="GO:0007165">
    <property type="term" value="P:signal transduction"/>
    <property type="evidence" value="ECO:0007669"/>
    <property type="project" value="InterPro"/>
</dbReference>
<dbReference type="Gene3D" id="2.60.40.150">
    <property type="entry name" value="C2 domain"/>
    <property type="match status" value="1"/>
</dbReference>
<dbReference type="InterPro" id="IPR035892">
    <property type="entry name" value="C2_domain_sf"/>
</dbReference>
<dbReference type="InterPro" id="IPR017441">
    <property type="entry name" value="Protein_kinase_ATP_BS"/>
</dbReference>
<keyword evidence="10" id="KW-0862">Zinc</keyword>
<comment type="similarity">
    <text evidence="1">Belongs to the protein kinase superfamily. AGC Ser/Thr protein kinase family. PKC subfamily.</text>
</comment>
<dbReference type="SMART" id="SM00742">
    <property type="entry name" value="Hr1"/>
    <property type="match status" value="2"/>
</dbReference>
<dbReference type="InterPro" id="IPR011072">
    <property type="entry name" value="HR1_rho-bd"/>
</dbReference>
<feature type="binding site" evidence="12">
    <location>
        <position position="603"/>
    </location>
    <ligand>
        <name>ATP</name>
        <dbReference type="ChEBI" id="CHEBI:30616"/>
    </ligand>
</feature>
<evidence type="ECO:0000256" key="4">
    <source>
        <dbReference type="ARBA" id="ARBA00022553"/>
    </source>
</evidence>
<evidence type="ECO:0000313" key="17">
    <source>
        <dbReference type="Proteomes" id="UP000320333"/>
    </source>
</evidence>
<evidence type="ECO:0000256" key="9">
    <source>
        <dbReference type="ARBA" id="ARBA00022777"/>
    </source>
</evidence>
<evidence type="ECO:0000256" key="11">
    <source>
        <dbReference type="ARBA" id="ARBA00022840"/>
    </source>
</evidence>
<dbReference type="SUPFAM" id="SSF56112">
    <property type="entry name" value="Protein kinase-like (PK-like)"/>
    <property type="match status" value="1"/>
</dbReference>
<dbReference type="PROSITE" id="PS00108">
    <property type="entry name" value="PROTEIN_KINASE_ST"/>
    <property type="match status" value="1"/>
</dbReference>
<keyword evidence="17" id="KW-1185">Reference proteome</keyword>
<feature type="domain" description="Phorbol-ester/DAG-type" evidence="14">
    <location>
        <begin position="420"/>
        <end position="468"/>
    </location>
</feature>
<accession>A0A507FA57</accession>
<dbReference type="SMART" id="SM00220">
    <property type="entry name" value="S_TKc"/>
    <property type="match status" value="1"/>
</dbReference>
<gene>
    <name evidence="16" type="ORF">CcCBS67573_g05510</name>
</gene>
<dbReference type="Gene3D" id="3.30.60.20">
    <property type="match status" value="2"/>
</dbReference>
<evidence type="ECO:0000256" key="2">
    <source>
        <dbReference type="ARBA" id="ARBA00012429"/>
    </source>
</evidence>
<dbReference type="FunFam" id="3.30.200.20:FF:000103">
    <property type="entry name" value="Protein kinase C"/>
    <property type="match status" value="1"/>
</dbReference>
<evidence type="ECO:0000256" key="8">
    <source>
        <dbReference type="ARBA" id="ARBA00022771"/>
    </source>
</evidence>
<evidence type="ECO:0000256" key="5">
    <source>
        <dbReference type="ARBA" id="ARBA00022679"/>
    </source>
</evidence>
<dbReference type="InterPro" id="IPR008271">
    <property type="entry name" value="Ser/Thr_kinase_AS"/>
</dbReference>
<evidence type="ECO:0000256" key="7">
    <source>
        <dbReference type="ARBA" id="ARBA00022741"/>
    </source>
</evidence>
<keyword evidence="9" id="KW-0418">Kinase</keyword>
<reference evidence="16 17" key="1">
    <citation type="journal article" date="2019" name="Sci. Rep.">
        <title>Comparative genomics of chytrid fungi reveal insights into the obligate biotrophic and pathogenic lifestyle of Synchytrium endobioticum.</title>
        <authorList>
            <person name="van de Vossenberg B.T.L.H."/>
            <person name="Warris S."/>
            <person name="Nguyen H.D.T."/>
            <person name="van Gent-Pelzer M.P.E."/>
            <person name="Joly D.L."/>
            <person name="van de Geest H.C."/>
            <person name="Bonants P.J.M."/>
            <person name="Smith D.S."/>
            <person name="Levesque C.A."/>
            <person name="van der Lee T.A.J."/>
        </authorList>
    </citation>
    <scope>NUCLEOTIDE SEQUENCE [LARGE SCALE GENOMIC DNA]</scope>
    <source>
        <strain evidence="16 17">CBS 675.73</strain>
    </source>
</reference>
<dbReference type="GO" id="GO:0005524">
    <property type="term" value="F:ATP binding"/>
    <property type="evidence" value="ECO:0007669"/>
    <property type="project" value="UniProtKB-UniRule"/>
</dbReference>
<keyword evidence="6" id="KW-0479">Metal-binding</keyword>
<dbReference type="Pfam" id="PF00069">
    <property type="entry name" value="Pkinase"/>
    <property type="match status" value="1"/>
</dbReference>
<sequence>MDRASLLSKIAVEQKVLVGARQMYKQLADTQLQKACEAGMVETEQRIAYLTQQLNDLDANTASLAQPFADTSTETSIDSGHESDDFDLLKYSKTITTRKIIYKHSEIMRKLATEHKVMSGTESLFEATSSLKGSAMDPRLEQDLLAKMSESNSKITVLDKARMRYSTLNSSLPTSLEKDEDSSTVAEVTTAPRMASKARLRVRVICAANLVGRTAIANNLVVLVTVDGNLKFESKSTSTHWNETFDLQADSTQELELCVYSEPERRLLGLTWFKMGLLEEAVKAKAGDDIPSGNMDDVEDTWLDLEPAGQILVRISLASNPTKSRTKRDAALFRREGVQKAFPRNGHTFYAFQSLLYQCAVCNEHAGASRKWYRCQGCNYTCHAKCYPNIITKCVTLLDIKKAKTSDDLNTGQLLPYRIPHRFQTKLVPFSSWCSHCGSMMSPGRVDKCVDCAKCVHAACRPMMPSFCQLKPEVAVTLMNTLDEIERKKYVKELEEADTAENGRRKQELERLAGGDVGLVTSGVQMVSLLVPAPAPTSAPLPTVQTLVEGDSSNLFSGAGLNASSDKRVSLEDFNLISVIGRGAFGKVMLIEEKSTNRLYAMKALKKDFLIDNDDVISSKLEKKVLAKASLVRHAFLVNLHSCFQTTSRLYYVMEYVNGGDLMGHIMQMKRFTADMTRFFASEILLAIEFLHQNDIVYRDLKLENILVCSDGHIKLTDFGICKDNMPYGQVTKTYCGTPDFMAPEILGKRKYGRSIDWWSFGIMIYVMLTGKYPYHGDDERHILRSIFTEEIEYPPSFTNDTIGLIEGLLTRDPRKRLGGGRQDAEEIKRQKYFAKIDWQLLSERGVEPPWKPTVAGAKDVSNFDAEFTEEKPVLTPVNTVLSPLEQADFQGFDFVADFAGM</sequence>
<dbReference type="InterPro" id="IPR000961">
    <property type="entry name" value="AGC-kinase_C"/>
</dbReference>
<dbReference type="CDD" id="cd20822">
    <property type="entry name" value="C1_ScPKC1-like_rpt1"/>
    <property type="match status" value="1"/>
</dbReference>
<keyword evidence="11 12" id="KW-0067">ATP-binding</keyword>
<dbReference type="Pfam" id="PF00433">
    <property type="entry name" value="Pkinase_C"/>
    <property type="match status" value="1"/>
</dbReference>
<feature type="domain" description="Protein kinase" evidence="13">
    <location>
        <begin position="574"/>
        <end position="834"/>
    </location>
</feature>
<dbReference type="PROSITE" id="PS50081">
    <property type="entry name" value="ZF_DAG_PE_2"/>
    <property type="match status" value="2"/>
</dbReference>
<dbReference type="InterPro" id="IPR000719">
    <property type="entry name" value="Prot_kinase_dom"/>
</dbReference>
<organism evidence="16 17">
    <name type="scientific">Chytriomyces confervae</name>
    <dbReference type="NCBI Taxonomy" id="246404"/>
    <lineage>
        <taxon>Eukaryota</taxon>
        <taxon>Fungi</taxon>
        <taxon>Fungi incertae sedis</taxon>
        <taxon>Chytridiomycota</taxon>
        <taxon>Chytridiomycota incertae sedis</taxon>
        <taxon>Chytridiomycetes</taxon>
        <taxon>Chytridiales</taxon>
        <taxon>Chytriomycetaceae</taxon>
        <taxon>Chytriomyces</taxon>
    </lineage>
</organism>
<dbReference type="GO" id="GO:0004697">
    <property type="term" value="F:diacylglycerol-dependent serine/threonine kinase activity"/>
    <property type="evidence" value="ECO:0007669"/>
    <property type="project" value="UniProtKB-EC"/>
</dbReference>
<evidence type="ECO:0000256" key="1">
    <source>
        <dbReference type="ARBA" id="ARBA00005490"/>
    </source>
</evidence>
<dbReference type="InterPro" id="IPR046349">
    <property type="entry name" value="C1-like_sf"/>
</dbReference>
<evidence type="ECO:0000259" key="14">
    <source>
        <dbReference type="PROSITE" id="PS50081"/>
    </source>
</evidence>
<dbReference type="Pfam" id="PF02185">
    <property type="entry name" value="HR1"/>
    <property type="match status" value="1"/>
</dbReference>
<dbReference type="InterPro" id="IPR017892">
    <property type="entry name" value="Pkinase_C"/>
</dbReference>
<keyword evidence="7 12" id="KW-0547">Nucleotide-binding</keyword>
<protein>
    <recommendedName>
        <fullName evidence="2">protein kinase C</fullName>
        <ecNumber evidence="2">2.7.11.13</ecNumber>
    </recommendedName>
</protein>
<feature type="domain" description="AGC-kinase C-terminal" evidence="15">
    <location>
        <begin position="835"/>
        <end position="902"/>
    </location>
</feature>
<dbReference type="Proteomes" id="UP000320333">
    <property type="component" value="Unassembled WGS sequence"/>
</dbReference>
<name>A0A507FA57_9FUNG</name>
<dbReference type="PROSITE" id="PS00107">
    <property type="entry name" value="PROTEIN_KINASE_ATP"/>
    <property type="match status" value="1"/>
</dbReference>
<proteinExistence type="inferred from homology"/>
<dbReference type="FunFam" id="1.10.510.10:FF:000210">
    <property type="entry name" value="Non-specific serine/threonine protein kinase"/>
    <property type="match status" value="1"/>
</dbReference>
<dbReference type="EMBL" id="QEAP01000200">
    <property type="protein sequence ID" value="TPX73219.1"/>
    <property type="molecule type" value="Genomic_DNA"/>
</dbReference>
<dbReference type="GO" id="GO:0008270">
    <property type="term" value="F:zinc ion binding"/>
    <property type="evidence" value="ECO:0007669"/>
    <property type="project" value="UniProtKB-KW"/>
</dbReference>
<evidence type="ECO:0000259" key="13">
    <source>
        <dbReference type="PROSITE" id="PS50011"/>
    </source>
</evidence>
<evidence type="ECO:0000256" key="3">
    <source>
        <dbReference type="ARBA" id="ARBA00022527"/>
    </source>
</evidence>
<keyword evidence="3" id="KW-0723">Serine/threonine-protein kinase</keyword>
<dbReference type="PANTHER" id="PTHR24351">
    <property type="entry name" value="RIBOSOMAL PROTEIN S6 KINASE"/>
    <property type="match status" value="1"/>
</dbReference>
<dbReference type="InterPro" id="IPR011009">
    <property type="entry name" value="Kinase-like_dom_sf"/>
</dbReference>
<dbReference type="PROSITE" id="PS00479">
    <property type="entry name" value="ZF_DAG_PE_1"/>
    <property type="match status" value="1"/>
</dbReference>
<dbReference type="Gene3D" id="3.30.200.20">
    <property type="entry name" value="Phosphorylase Kinase, domain 1"/>
    <property type="match status" value="1"/>
</dbReference>
<evidence type="ECO:0000313" key="16">
    <source>
        <dbReference type="EMBL" id="TPX73219.1"/>
    </source>
</evidence>
<dbReference type="STRING" id="246404.A0A507FA57"/>
<dbReference type="OrthoDB" id="63267at2759"/>
<dbReference type="SUPFAM" id="SSF49562">
    <property type="entry name" value="C2 domain (Calcium/lipid-binding domain, CaLB)"/>
    <property type="match status" value="1"/>
</dbReference>
<dbReference type="SMART" id="SM00109">
    <property type="entry name" value="C1"/>
    <property type="match status" value="2"/>
</dbReference>
<evidence type="ECO:0000256" key="6">
    <source>
        <dbReference type="ARBA" id="ARBA00022723"/>
    </source>
</evidence>
<dbReference type="SMART" id="SM00133">
    <property type="entry name" value="S_TK_X"/>
    <property type="match status" value="1"/>
</dbReference>
<dbReference type="PROSITE" id="PS51285">
    <property type="entry name" value="AGC_KINASE_CTER"/>
    <property type="match status" value="1"/>
</dbReference>
<dbReference type="EC" id="2.7.11.13" evidence="2"/>
<keyword evidence="5" id="KW-0808">Transferase</keyword>
<dbReference type="AlphaFoldDB" id="A0A507FA57"/>